<evidence type="ECO:0000313" key="4">
    <source>
        <dbReference type="EMBL" id="CAI9958769.1"/>
    </source>
</evidence>
<evidence type="ECO:0000256" key="2">
    <source>
        <dbReference type="ARBA" id="ARBA00022837"/>
    </source>
</evidence>
<dbReference type="InterPro" id="IPR050230">
    <property type="entry name" value="CALM/Myosin/TropC-like"/>
</dbReference>
<feature type="domain" description="EF-hand" evidence="3">
    <location>
        <begin position="42"/>
        <end position="77"/>
    </location>
</feature>
<name>A0AA86QG66_9EUKA</name>
<sequence length="146" mass="16619">MKFQKPDVPKCQNVFNKIDKNNSGEIEKMELVEGMKLLGIEMSTNQILEVLKVVDSDMDNKMDIIEFTHFVYIVKNAKPEEIDKILFLSCDSDFSGTIDKKEMINICAKLCLGIERKKICELVDAMSDVEDGSVSYDAFISFFSNL</sequence>
<dbReference type="InterPro" id="IPR011992">
    <property type="entry name" value="EF-hand-dom_pair"/>
</dbReference>
<reference evidence="4" key="1">
    <citation type="submission" date="2023-06" db="EMBL/GenBank/DDBJ databases">
        <authorList>
            <person name="Kurt Z."/>
        </authorList>
    </citation>
    <scope>NUCLEOTIDE SEQUENCE</scope>
</reference>
<evidence type="ECO:0000313" key="6">
    <source>
        <dbReference type="Proteomes" id="UP001642409"/>
    </source>
</evidence>
<dbReference type="Pfam" id="PF13499">
    <property type="entry name" value="EF-hand_7"/>
    <property type="match status" value="1"/>
</dbReference>
<organism evidence="4">
    <name type="scientific">Hexamita inflata</name>
    <dbReference type="NCBI Taxonomy" id="28002"/>
    <lineage>
        <taxon>Eukaryota</taxon>
        <taxon>Metamonada</taxon>
        <taxon>Diplomonadida</taxon>
        <taxon>Hexamitidae</taxon>
        <taxon>Hexamitinae</taxon>
        <taxon>Hexamita</taxon>
    </lineage>
</organism>
<dbReference type="AlphaFoldDB" id="A0AA86QG66"/>
<keyword evidence="6" id="KW-1185">Reference proteome</keyword>
<dbReference type="InterPro" id="IPR018247">
    <property type="entry name" value="EF_Hand_1_Ca_BS"/>
</dbReference>
<feature type="domain" description="EF-hand" evidence="3">
    <location>
        <begin position="78"/>
        <end position="113"/>
    </location>
</feature>
<gene>
    <name evidence="5" type="ORF">HINF_LOCUS25527</name>
    <name evidence="4" type="ORF">HINF_LOCUS46414</name>
</gene>
<dbReference type="PANTHER" id="PTHR23048:SF0">
    <property type="entry name" value="CALMODULIN LIKE 3"/>
    <property type="match status" value="1"/>
</dbReference>
<dbReference type="EMBL" id="CATOUU010000909">
    <property type="protein sequence ID" value="CAI9958769.1"/>
    <property type="molecule type" value="Genomic_DNA"/>
</dbReference>
<dbReference type="SMART" id="SM00054">
    <property type="entry name" value="EFh"/>
    <property type="match status" value="4"/>
</dbReference>
<dbReference type="SUPFAM" id="SSF47473">
    <property type="entry name" value="EF-hand"/>
    <property type="match status" value="1"/>
</dbReference>
<dbReference type="GO" id="GO:0016460">
    <property type="term" value="C:myosin II complex"/>
    <property type="evidence" value="ECO:0007669"/>
    <property type="project" value="TreeGrafter"/>
</dbReference>
<accession>A0AA86QG66</accession>
<evidence type="ECO:0000259" key="3">
    <source>
        <dbReference type="PROSITE" id="PS50222"/>
    </source>
</evidence>
<dbReference type="Proteomes" id="UP001642409">
    <property type="component" value="Unassembled WGS sequence"/>
</dbReference>
<protein>
    <submittedName>
        <fullName evidence="4">EF hand domain-containing protein</fullName>
    </submittedName>
    <submittedName>
        <fullName evidence="5">EF_hand domain-containing protein</fullName>
    </submittedName>
</protein>
<dbReference type="PROSITE" id="PS50222">
    <property type="entry name" value="EF_HAND_2"/>
    <property type="match status" value="3"/>
</dbReference>
<evidence type="ECO:0000313" key="5">
    <source>
        <dbReference type="EMBL" id="CAL6016477.1"/>
    </source>
</evidence>
<proteinExistence type="predicted"/>
<dbReference type="InterPro" id="IPR002048">
    <property type="entry name" value="EF_hand_dom"/>
</dbReference>
<dbReference type="PROSITE" id="PS00018">
    <property type="entry name" value="EF_HAND_1"/>
    <property type="match status" value="2"/>
</dbReference>
<evidence type="ECO:0000256" key="1">
    <source>
        <dbReference type="ARBA" id="ARBA00022737"/>
    </source>
</evidence>
<dbReference type="EMBL" id="CAXDID020000076">
    <property type="protein sequence ID" value="CAL6016477.1"/>
    <property type="molecule type" value="Genomic_DNA"/>
</dbReference>
<keyword evidence="2" id="KW-0106">Calcium</keyword>
<feature type="domain" description="EF-hand" evidence="3">
    <location>
        <begin position="6"/>
        <end position="41"/>
    </location>
</feature>
<dbReference type="PANTHER" id="PTHR23048">
    <property type="entry name" value="MYOSIN LIGHT CHAIN 1, 3"/>
    <property type="match status" value="1"/>
</dbReference>
<reference evidence="5 6" key="2">
    <citation type="submission" date="2024-07" db="EMBL/GenBank/DDBJ databases">
        <authorList>
            <person name="Akdeniz Z."/>
        </authorList>
    </citation>
    <scope>NUCLEOTIDE SEQUENCE [LARGE SCALE GENOMIC DNA]</scope>
</reference>
<dbReference type="CDD" id="cd00051">
    <property type="entry name" value="EFh"/>
    <property type="match status" value="1"/>
</dbReference>
<dbReference type="GO" id="GO:0005509">
    <property type="term" value="F:calcium ion binding"/>
    <property type="evidence" value="ECO:0007669"/>
    <property type="project" value="InterPro"/>
</dbReference>
<keyword evidence="1" id="KW-0677">Repeat</keyword>
<dbReference type="Gene3D" id="1.10.238.10">
    <property type="entry name" value="EF-hand"/>
    <property type="match status" value="1"/>
</dbReference>
<comment type="caution">
    <text evidence="4">The sequence shown here is derived from an EMBL/GenBank/DDBJ whole genome shotgun (WGS) entry which is preliminary data.</text>
</comment>